<reference evidence="5 6" key="1">
    <citation type="submission" date="2019-02" db="EMBL/GenBank/DDBJ databases">
        <title>Isolation and identification of novel species under the genus Muribaculum.</title>
        <authorList>
            <person name="Miyake S."/>
            <person name="Ding Y."/>
            <person name="Low A."/>
            <person name="Soh M."/>
            <person name="Seedorf H."/>
        </authorList>
    </citation>
    <scope>NUCLEOTIDE SEQUENCE [LARGE SCALE GENOMIC DNA]</scope>
    <source>
        <strain evidence="5 6">TLL-A4</strain>
    </source>
</reference>
<dbReference type="RefSeq" id="WP_136410745.1">
    <property type="nucleotide sequence ID" value="NZ_CP039393.1"/>
</dbReference>
<proteinExistence type="predicted"/>
<organism evidence="5 6">
    <name type="scientific">Muribaculum gordoncarteri</name>
    <dbReference type="NCBI Taxonomy" id="2530390"/>
    <lineage>
        <taxon>Bacteria</taxon>
        <taxon>Pseudomonadati</taxon>
        <taxon>Bacteroidota</taxon>
        <taxon>Bacteroidia</taxon>
        <taxon>Bacteroidales</taxon>
        <taxon>Muribaculaceae</taxon>
        <taxon>Muribaculum</taxon>
    </lineage>
</organism>
<dbReference type="InterPro" id="IPR017896">
    <property type="entry name" value="4Fe4S_Fe-S-bd"/>
</dbReference>
<evidence type="ECO:0000313" key="5">
    <source>
        <dbReference type="EMBL" id="QCD36271.1"/>
    </source>
</evidence>
<dbReference type="SUPFAM" id="SSF54862">
    <property type="entry name" value="4Fe-4S ferredoxins"/>
    <property type="match status" value="1"/>
</dbReference>
<evidence type="ECO:0000256" key="2">
    <source>
        <dbReference type="ARBA" id="ARBA00023004"/>
    </source>
</evidence>
<feature type="domain" description="4Fe-4S ferredoxin-type" evidence="4">
    <location>
        <begin position="217"/>
        <end position="245"/>
    </location>
</feature>
<keyword evidence="3" id="KW-0411">Iron-sulfur</keyword>
<accession>A0A4P7VP93</accession>
<dbReference type="InterPro" id="IPR017900">
    <property type="entry name" value="4Fe4S_Fe_S_CS"/>
</dbReference>
<dbReference type="NCBIfam" id="NF038196">
    <property type="entry name" value="ferrodoxin_EFR1"/>
    <property type="match status" value="1"/>
</dbReference>
<dbReference type="InterPro" id="IPR026816">
    <property type="entry name" value="Flavodoxin_dom"/>
</dbReference>
<dbReference type="PANTHER" id="PTHR43122">
    <property type="entry name" value="FERREDOXIN SUBUNIT OF PYRUVATE:FLAVODOXIN OXIDOREDUCTASE-RELATED"/>
    <property type="match status" value="1"/>
</dbReference>
<dbReference type="GO" id="GO:0046872">
    <property type="term" value="F:metal ion binding"/>
    <property type="evidence" value="ECO:0007669"/>
    <property type="project" value="UniProtKB-KW"/>
</dbReference>
<dbReference type="InterPro" id="IPR029039">
    <property type="entry name" value="Flavoprotein-like_sf"/>
</dbReference>
<dbReference type="GO" id="GO:0051536">
    <property type="term" value="F:iron-sulfur cluster binding"/>
    <property type="evidence" value="ECO:0007669"/>
    <property type="project" value="UniProtKB-KW"/>
</dbReference>
<dbReference type="Gene3D" id="3.40.50.360">
    <property type="match status" value="1"/>
</dbReference>
<dbReference type="PROSITE" id="PS51379">
    <property type="entry name" value="4FE4S_FER_2"/>
    <property type="match status" value="2"/>
</dbReference>
<evidence type="ECO:0000256" key="1">
    <source>
        <dbReference type="ARBA" id="ARBA00022723"/>
    </source>
</evidence>
<dbReference type="PROSITE" id="PS00198">
    <property type="entry name" value="4FE4S_FER_1"/>
    <property type="match status" value="2"/>
</dbReference>
<dbReference type="InterPro" id="IPR047964">
    <property type="entry name" value="EFR1-like"/>
</dbReference>
<gene>
    <name evidence="5" type="ORF">E7746_10460</name>
</gene>
<evidence type="ECO:0000259" key="4">
    <source>
        <dbReference type="PROSITE" id="PS51379"/>
    </source>
</evidence>
<keyword evidence="1" id="KW-0479">Metal-binding</keyword>
<dbReference type="OrthoDB" id="9813995at2"/>
<sequence length="260" mass="29292">MIIYFSGTGNSRHVASLLQQRMKGEMVKIDAKSIDTASTTHLSPDSDEPLIWVFPIYSWGVPPVVVKYMSAINGDLARNKHYMVCTCGDDIGLAHEQWRDIMRSRGWNAVTAYSVQMPNTYVTFPGFDIDTEEVEADKLSRCDKRVDHIVSCIKSGTPGDDVVTGGMKWIKSRMIYPLFIRRMMSPRPFHCLDNQCIGCGLCAKACPMDNVTLDENHRPQWSDNCAMCLACYHACPKHAVAYGRLTDKKGQYRLPEQIAD</sequence>
<dbReference type="SUPFAM" id="SSF52218">
    <property type="entry name" value="Flavoproteins"/>
    <property type="match status" value="1"/>
</dbReference>
<dbReference type="Proteomes" id="UP000297031">
    <property type="component" value="Chromosome"/>
</dbReference>
<feature type="domain" description="4Fe-4S ferredoxin-type" evidence="4">
    <location>
        <begin position="186"/>
        <end position="216"/>
    </location>
</feature>
<dbReference type="Pfam" id="PF12724">
    <property type="entry name" value="Flavodoxin_5"/>
    <property type="match status" value="1"/>
</dbReference>
<dbReference type="AlphaFoldDB" id="A0A4P7VP93"/>
<evidence type="ECO:0000313" key="6">
    <source>
        <dbReference type="Proteomes" id="UP000297031"/>
    </source>
</evidence>
<dbReference type="PANTHER" id="PTHR43122:SF1">
    <property type="entry name" value="IRON-SULFUR-BINDING PROTEIN"/>
    <property type="match status" value="1"/>
</dbReference>
<dbReference type="EMBL" id="CP039393">
    <property type="protein sequence ID" value="QCD36271.1"/>
    <property type="molecule type" value="Genomic_DNA"/>
</dbReference>
<name>A0A4P7VP93_9BACT</name>
<keyword evidence="6" id="KW-1185">Reference proteome</keyword>
<dbReference type="KEGG" id="mgod:E7746_10460"/>
<protein>
    <submittedName>
        <fullName evidence="5">4Fe-4S dicluster domain-containing protein</fullName>
    </submittedName>
</protein>
<dbReference type="Pfam" id="PF12838">
    <property type="entry name" value="Fer4_7"/>
    <property type="match status" value="1"/>
</dbReference>
<dbReference type="Gene3D" id="3.30.70.20">
    <property type="match status" value="1"/>
</dbReference>
<evidence type="ECO:0000256" key="3">
    <source>
        <dbReference type="ARBA" id="ARBA00023014"/>
    </source>
</evidence>
<keyword evidence="2" id="KW-0408">Iron</keyword>